<evidence type="ECO:0000313" key="1">
    <source>
        <dbReference type="EMBL" id="CAE7534325.1"/>
    </source>
</evidence>
<comment type="caution">
    <text evidence="1">The sequence shown here is derived from an EMBL/GenBank/DDBJ whole genome shotgun (WGS) entry which is preliminary data.</text>
</comment>
<sequence length="409" mass="44368">MCIFVFIKCSCPQLLAVKHLECLHYAVGPSDGADLGVQIQGALLPPIPLEAPPPEPPLRVPLKPAKASEVLYTEKLSYERKAACKKWVAIIAVCSSVWQIAQFGFGAPALRYAQGGLVEHVKDALASRATSTLHTRAGPMLRYIQFSVQEGLKGVSEVLASGRISGAADSHYINRAKVNLPAPAHGGGWSTRPVGVGSAALWLRNLLKNTVARGDVALGTHSCKATLLLCMSKRGLPRGPRRLLGYHVSKGDSSMVIYSRDAMASPLRLMCSMLKEVKNDLFFPARRYSKWHAREPWCSSRKRSRKAPSLCTATPMREPMPWLAHGVMMTPQIPSPASGSLAASTRFSKKEGTSYVAAVSHNMELLSERPRCASFAVKAEEVNQKVYGRAGKPLLVTYSHVVLVTFAGT</sequence>
<protein>
    <submittedName>
        <fullName evidence="1">Uncharacterized protein</fullName>
    </submittedName>
</protein>
<accession>A0A812TRE5</accession>
<evidence type="ECO:0000313" key="2">
    <source>
        <dbReference type="Proteomes" id="UP000604046"/>
    </source>
</evidence>
<dbReference type="Proteomes" id="UP000604046">
    <property type="component" value="Unassembled WGS sequence"/>
</dbReference>
<dbReference type="EMBL" id="CAJNDS010002584">
    <property type="protein sequence ID" value="CAE7534325.1"/>
    <property type="molecule type" value="Genomic_DNA"/>
</dbReference>
<proteinExistence type="predicted"/>
<dbReference type="AlphaFoldDB" id="A0A812TRE5"/>
<keyword evidence="2" id="KW-1185">Reference proteome</keyword>
<name>A0A812TRE5_9DINO</name>
<reference evidence="1" key="1">
    <citation type="submission" date="2021-02" db="EMBL/GenBank/DDBJ databases">
        <authorList>
            <person name="Dougan E. K."/>
            <person name="Rhodes N."/>
            <person name="Thang M."/>
            <person name="Chan C."/>
        </authorList>
    </citation>
    <scope>NUCLEOTIDE SEQUENCE</scope>
</reference>
<organism evidence="1 2">
    <name type="scientific">Symbiodinium natans</name>
    <dbReference type="NCBI Taxonomy" id="878477"/>
    <lineage>
        <taxon>Eukaryota</taxon>
        <taxon>Sar</taxon>
        <taxon>Alveolata</taxon>
        <taxon>Dinophyceae</taxon>
        <taxon>Suessiales</taxon>
        <taxon>Symbiodiniaceae</taxon>
        <taxon>Symbiodinium</taxon>
    </lineage>
</organism>
<gene>
    <name evidence="1" type="ORF">SNAT2548_LOCUS29941</name>
</gene>